<organism evidence="2 3">
    <name type="scientific">Actinopolyspora mzabensis</name>
    <dbReference type="NCBI Taxonomy" id="995066"/>
    <lineage>
        <taxon>Bacteria</taxon>
        <taxon>Bacillati</taxon>
        <taxon>Actinomycetota</taxon>
        <taxon>Actinomycetes</taxon>
        <taxon>Actinopolysporales</taxon>
        <taxon>Actinopolysporaceae</taxon>
        <taxon>Actinopolyspora</taxon>
    </lineage>
</organism>
<reference evidence="3" key="1">
    <citation type="submission" date="2016-10" db="EMBL/GenBank/DDBJ databases">
        <authorList>
            <person name="Varghese N."/>
            <person name="Submissions S."/>
        </authorList>
    </citation>
    <scope>NUCLEOTIDE SEQUENCE [LARGE SCALE GENOMIC DNA]</scope>
    <source>
        <strain evidence="3">DSM 45460</strain>
    </source>
</reference>
<protein>
    <submittedName>
        <fullName evidence="2">Uncharacterized protein</fullName>
    </submittedName>
</protein>
<dbReference type="Proteomes" id="UP000199213">
    <property type="component" value="Unassembled WGS sequence"/>
</dbReference>
<evidence type="ECO:0000256" key="1">
    <source>
        <dbReference type="SAM" id="MobiDB-lite"/>
    </source>
</evidence>
<keyword evidence="3" id="KW-1185">Reference proteome</keyword>
<proteinExistence type="predicted"/>
<feature type="compositionally biased region" description="Basic and acidic residues" evidence="1">
    <location>
        <begin position="145"/>
        <end position="156"/>
    </location>
</feature>
<dbReference type="EMBL" id="FNFM01000008">
    <property type="protein sequence ID" value="SDK44394.1"/>
    <property type="molecule type" value="Genomic_DNA"/>
</dbReference>
<gene>
    <name evidence="2" type="ORF">SAMN04487820_1086</name>
</gene>
<evidence type="ECO:0000313" key="2">
    <source>
        <dbReference type="EMBL" id="SDK44394.1"/>
    </source>
</evidence>
<dbReference type="AlphaFoldDB" id="A0A1G9BZ14"/>
<accession>A0A1G9BZ14</accession>
<name>A0A1G9BZ14_ACTMZ</name>
<evidence type="ECO:0000313" key="3">
    <source>
        <dbReference type="Proteomes" id="UP000199213"/>
    </source>
</evidence>
<sequence>MPVGLLAPLRVSYWFKTVERALEVRFSELVNHPKDTGANIDASRSRQLWLRRRDHEGLVLTTAARAEQENEVVSATTALFTAMMRQDGAALSLLVDVVPEVFPWVRFLPTEDVRAFVVELVETLRATETIDDPAPVARVIESRKHTAEVHADREVHTPLATDATDHDPATEPPGNV</sequence>
<feature type="region of interest" description="Disordered" evidence="1">
    <location>
        <begin position="145"/>
        <end position="176"/>
    </location>
</feature>